<sequence>MASLVSFDEMNPKAVIASPRSLQACKQEGVLPQELVFKPFEAFQDRNLSPRLQKLRFDFFEAKRRDLLAAARRARDGIMSDEHREKESSNQQLALVAKESGLSKGAILALNSDTLKLERQKLLRAQETERSWLKSALNSELHQLKQLESANQTLSAEAEDRLDKIREQSRKMKEMNDKRAEMEERKQMEMEARQKLEKQLAKEEFHKQQLELQNKQKEDAKRLKEAYERQVRDAERKRQIEREKAEKREQEYRDLQARKDEMRAQDQRRIDLMAQKQEAFRELLRDRKDARDMKIYNSIQANQDIEHKRREDFERKQSEEMEREERLMQALALKQEESAKRSFQTMMRRKVIQEEAARKAEERRGAILDQQEETEYRLMEHEAKKERYLDFKRELDALRAKNKEINVERQRRREDAEREAIAEAVKKKDEKIDHMHAERHRMWELRRAAQAEAYKARAQVKDEILRQRIASKFDSKKLEVKLESVMQSDLFSAKVLQSSHSVPSMMGSHPASR</sequence>
<protein>
    <submittedName>
        <fullName evidence="3">KDM1B protein</fullName>
    </submittedName>
</protein>
<feature type="coiled-coil region" evidence="1">
    <location>
        <begin position="381"/>
        <end position="415"/>
    </location>
</feature>
<organism evidence="3 4">
    <name type="scientific">Symbiodinium necroappetens</name>
    <dbReference type="NCBI Taxonomy" id="1628268"/>
    <lineage>
        <taxon>Eukaryota</taxon>
        <taxon>Sar</taxon>
        <taxon>Alveolata</taxon>
        <taxon>Dinophyceae</taxon>
        <taxon>Suessiales</taxon>
        <taxon>Symbiodiniaceae</taxon>
        <taxon>Symbiodinium</taxon>
    </lineage>
</organism>
<dbReference type="AlphaFoldDB" id="A0A812XSH7"/>
<comment type="caution">
    <text evidence="3">The sequence shown here is derived from an EMBL/GenBank/DDBJ whole genome shotgun (WGS) entry which is preliminary data.</text>
</comment>
<evidence type="ECO:0000256" key="1">
    <source>
        <dbReference type="SAM" id="Coils"/>
    </source>
</evidence>
<accession>A0A812XSH7</accession>
<dbReference type="PANTHER" id="PTHR38019">
    <property type="entry name" value="KDA ANTIGEN P200, PUTATIVE-RELATED"/>
    <property type="match status" value="1"/>
</dbReference>
<feature type="region of interest" description="Disordered" evidence="2">
    <location>
        <begin position="208"/>
        <end position="263"/>
    </location>
</feature>
<evidence type="ECO:0000313" key="3">
    <source>
        <dbReference type="EMBL" id="CAE7748880.1"/>
    </source>
</evidence>
<name>A0A812XSH7_9DINO</name>
<dbReference type="EMBL" id="CAJNJA010038586">
    <property type="protein sequence ID" value="CAE7748880.1"/>
    <property type="molecule type" value="Genomic_DNA"/>
</dbReference>
<reference evidence="3" key="1">
    <citation type="submission" date="2021-02" db="EMBL/GenBank/DDBJ databases">
        <authorList>
            <person name="Dougan E. K."/>
            <person name="Rhodes N."/>
            <person name="Thang M."/>
            <person name="Chan C."/>
        </authorList>
    </citation>
    <scope>NUCLEOTIDE SEQUENCE</scope>
</reference>
<gene>
    <name evidence="3" type="primary">KDM1B</name>
    <name evidence="3" type="ORF">SNEC2469_LOCUS21709</name>
</gene>
<evidence type="ECO:0000256" key="2">
    <source>
        <dbReference type="SAM" id="MobiDB-lite"/>
    </source>
</evidence>
<dbReference type="OrthoDB" id="200110at2759"/>
<proteinExistence type="predicted"/>
<feature type="region of interest" description="Disordered" evidence="2">
    <location>
        <begin position="306"/>
        <end position="325"/>
    </location>
</feature>
<dbReference type="PANTHER" id="PTHR38019:SF1">
    <property type="entry name" value="N-ACETYLTRANSFERASE DOMAIN-CONTAINING PROTEIN"/>
    <property type="match status" value="1"/>
</dbReference>
<evidence type="ECO:0000313" key="4">
    <source>
        <dbReference type="Proteomes" id="UP000601435"/>
    </source>
</evidence>
<keyword evidence="1" id="KW-0175">Coiled coil</keyword>
<dbReference type="Proteomes" id="UP000601435">
    <property type="component" value="Unassembled WGS sequence"/>
</dbReference>
<keyword evidence="4" id="KW-1185">Reference proteome</keyword>